<dbReference type="PANTHER" id="PTHR31793:SF27">
    <property type="entry name" value="NOVEL THIOESTERASE SUPERFAMILY DOMAIN AND SAPOSIN A-TYPE DOMAIN CONTAINING PROTEIN (0610012H03RIK)"/>
    <property type="match status" value="1"/>
</dbReference>
<keyword evidence="4" id="KW-1185">Reference proteome</keyword>
<dbReference type="SUPFAM" id="SSF54637">
    <property type="entry name" value="Thioesterase/thiol ester dehydrase-isomerase"/>
    <property type="match status" value="1"/>
</dbReference>
<dbReference type="RefSeq" id="WP_106522281.1">
    <property type="nucleotide sequence ID" value="NZ_PYGD01000002.1"/>
</dbReference>
<comment type="caution">
    <text evidence="3">The sequence shown here is derived from an EMBL/GenBank/DDBJ whole genome shotgun (WGS) entry which is preliminary data.</text>
</comment>
<accession>A0A2P8D7R8</accession>
<organism evidence="3 4">
    <name type="scientific">Taibaiella chishuiensis</name>
    <dbReference type="NCBI Taxonomy" id="1434707"/>
    <lineage>
        <taxon>Bacteria</taxon>
        <taxon>Pseudomonadati</taxon>
        <taxon>Bacteroidota</taxon>
        <taxon>Chitinophagia</taxon>
        <taxon>Chitinophagales</taxon>
        <taxon>Chitinophagaceae</taxon>
        <taxon>Taibaiella</taxon>
    </lineage>
</organism>
<dbReference type="Gene3D" id="3.10.129.10">
    <property type="entry name" value="Hotdog Thioesterase"/>
    <property type="match status" value="1"/>
</dbReference>
<evidence type="ECO:0000313" key="3">
    <source>
        <dbReference type="EMBL" id="PSK93264.1"/>
    </source>
</evidence>
<dbReference type="Proteomes" id="UP000240572">
    <property type="component" value="Unassembled WGS sequence"/>
</dbReference>
<keyword evidence="2 3" id="KW-0378">Hydrolase</keyword>
<dbReference type="AlphaFoldDB" id="A0A2P8D7R8"/>
<dbReference type="EMBL" id="PYGD01000002">
    <property type="protein sequence ID" value="PSK93264.1"/>
    <property type="molecule type" value="Genomic_DNA"/>
</dbReference>
<proteinExistence type="inferred from homology"/>
<comment type="similarity">
    <text evidence="1">Belongs to the 4-hydroxybenzoyl-CoA thioesterase family.</text>
</comment>
<dbReference type="InterPro" id="IPR029069">
    <property type="entry name" value="HotDog_dom_sf"/>
</dbReference>
<reference evidence="3 4" key="1">
    <citation type="submission" date="2018-03" db="EMBL/GenBank/DDBJ databases">
        <title>Genomic Encyclopedia of Type Strains, Phase III (KMG-III): the genomes of soil and plant-associated and newly described type strains.</title>
        <authorList>
            <person name="Whitman W."/>
        </authorList>
    </citation>
    <scope>NUCLEOTIDE SEQUENCE [LARGE SCALE GENOMIC DNA]</scope>
    <source>
        <strain evidence="3 4">CGMCC 1.12700</strain>
    </source>
</reference>
<evidence type="ECO:0000256" key="1">
    <source>
        <dbReference type="ARBA" id="ARBA00005953"/>
    </source>
</evidence>
<dbReference type="InterPro" id="IPR050563">
    <property type="entry name" value="4-hydroxybenzoyl-CoA_TE"/>
</dbReference>
<protein>
    <submittedName>
        <fullName evidence="3">Acyl-CoA thioester hydrolase</fullName>
    </submittedName>
</protein>
<dbReference type="Pfam" id="PF13279">
    <property type="entry name" value="4HBT_2"/>
    <property type="match status" value="1"/>
</dbReference>
<evidence type="ECO:0000256" key="2">
    <source>
        <dbReference type="ARBA" id="ARBA00022801"/>
    </source>
</evidence>
<dbReference type="OrthoDB" id="9791529at2"/>
<name>A0A2P8D7R8_9BACT</name>
<dbReference type="CDD" id="cd00586">
    <property type="entry name" value="4HBT"/>
    <property type="match status" value="1"/>
</dbReference>
<gene>
    <name evidence="3" type="ORF">B0I18_102234</name>
</gene>
<sequence length="172" mass="19703">MSAALNPRPQSTHRIRFDDCDPFGHLNNISYQRYFLRAREDHVLDFYAFDLFRHMAIQKTGWVVSSFQIRYLAPALMNELVVIESALVQYDASSLWVEAIMYDQKQERIKALAWMQFAYIDAQTGRRTEHDEAFTALMAAVRVPGHPALGASFEQRGDTLKAESRQRTSGAG</sequence>
<evidence type="ECO:0000313" key="4">
    <source>
        <dbReference type="Proteomes" id="UP000240572"/>
    </source>
</evidence>
<dbReference type="PANTHER" id="PTHR31793">
    <property type="entry name" value="4-HYDROXYBENZOYL-COA THIOESTERASE FAMILY MEMBER"/>
    <property type="match status" value="1"/>
</dbReference>
<dbReference type="GO" id="GO:0047617">
    <property type="term" value="F:fatty acyl-CoA hydrolase activity"/>
    <property type="evidence" value="ECO:0007669"/>
    <property type="project" value="TreeGrafter"/>
</dbReference>